<keyword evidence="3" id="KW-1185">Reference proteome</keyword>
<evidence type="ECO:0000313" key="3">
    <source>
        <dbReference type="Proteomes" id="UP000031982"/>
    </source>
</evidence>
<accession>A0ABR5AWC8</accession>
<feature type="chain" id="PRO_5047090740" evidence="1">
    <location>
        <begin position="25"/>
        <end position="110"/>
    </location>
</feature>
<reference evidence="2 3" key="1">
    <citation type="submission" date="2015-01" db="EMBL/GenBank/DDBJ databases">
        <title>Genome Assembly of Bacillus badius MTCC 1458.</title>
        <authorList>
            <person name="Verma A."/>
            <person name="Khatri I."/>
            <person name="Mual P."/>
            <person name="Subramanian S."/>
            <person name="Krishnamurthi S."/>
        </authorList>
    </citation>
    <scope>NUCLEOTIDE SEQUENCE [LARGE SCALE GENOMIC DNA]</scope>
    <source>
        <strain evidence="2 3">MTCC 1458</strain>
    </source>
</reference>
<dbReference type="EMBL" id="JXLP01000005">
    <property type="protein sequence ID" value="KIL79054.1"/>
    <property type="molecule type" value="Genomic_DNA"/>
</dbReference>
<gene>
    <name evidence="2" type="ORF">SD77_3855</name>
</gene>
<sequence length="110" mass="12659">MNKKPTAFLLTVLLVLLTAVSSLDFSSRQLVDEKTSLQPDSAPVIAEVKGADKQWQPKSFKLEEQLVNREEIGHYIVETYREYEVYTDGQGNVKESVPTSNYNYIRYRKN</sequence>
<protein>
    <submittedName>
        <fullName evidence="2">Uncharacterized protein</fullName>
    </submittedName>
</protein>
<comment type="caution">
    <text evidence="2">The sequence shown here is derived from an EMBL/GenBank/DDBJ whole genome shotgun (WGS) entry which is preliminary data.</text>
</comment>
<feature type="signal peptide" evidence="1">
    <location>
        <begin position="1"/>
        <end position="24"/>
    </location>
</feature>
<evidence type="ECO:0000313" key="2">
    <source>
        <dbReference type="EMBL" id="KIL79054.1"/>
    </source>
</evidence>
<organism evidence="2 3">
    <name type="scientific">Bacillus badius</name>
    <dbReference type="NCBI Taxonomy" id="1455"/>
    <lineage>
        <taxon>Bacteria</taxon>
        <taxon>Bacillati</taxon>
        <taxon>Bacillota</taxon>
        <taxon>Bacilli</taxon>
        <taxon>Bacillales</taxon>
        <taxon>Bacillaceae</taxon>
        <taxon>Pseudobacillus</taxon>
    </lineage>
</organism>
<keyword evidence="1" id="KW-0732">Signal</keyword>
<name>A0ABR5AWC8_BACBA</name>
<evidence type="ECO:0000256" key="1">
    <source>
        <dbReference type="SAM" id="SignalP"/>
    </source>
</evidence>
<proteinExistence type="predicted"/>
<dbReference type="Proteomes" id="UP000031982">
    <property type="component" value="Unassembled WGS sequence"/>
</dbReference>
<dbReference type="RefSeq" id="WP_041113636.1">
    <property type="nucleotide sequence ID" value="NZ_JARTHD010000008.1"/>
</dbReference>